<feature type="domain" description="Orn/DAP/Arg decarboxylase 2 N-terminal" evidence="3">
    <location>
        <begin position="37"/>
        <end position="239"/>
    </location>
</feature>
<dbReference type="GO" id="GO:0008836">
    <property type="term" value="F:diaminopimelate decarboxylase activity"/>
    <property type="evidence" value="ECO:0007669"/>
    <property type="project" value="TreeGrafter"/>
</dbReference>
<evidence type="ECO:0000256" key="2">
    <source>
        <dbReference type="ARBA" id="ARBA00022898"/>
    </source>
</evidence>
<reference evidence="4" key="2">
    <citation type="journal article" date="2021" name="PeerJ">
        <title>Extensive microbial diversity within the chicken gut microbiome revealed by metagenomics and culture.</title>
        <authorList>
            <person name="Gilroy R."/>
            <person name="Ravi A."/>
            <person name="Getino M."/>
            <person name="Pursley I."/>
            <person name="Horton D.L."/>
            <person name="Alikhan N.F."/>
            <person name="Baker D."/>
            <person name="Gharbi K."/>
            <person name="Hall N."/>
            <person name="Watson M."/>
            <person name="Adriaenssens E.M."/>
            <person name="Foster-Nyarko E."/>
            <person name="Jarju S."/>
            <person name="Secka A."/>
            <person name="Antonio M."/>
            <person name="Oren A."/>
            <person name="Chaudhuri R.R."/>
            <person name="La Ragione R."/>
            <person name="Hildebrand F."/>
            <person name="Pallen M.J."/>
        </authorList>
    </citation>
    <scope>NUCLEOTIDE SEQUENCE</scope>
    <source>
        <strain evidence="4">ChiBcec16-1751</strain>
    </source>
</reference>
<dbReference type="InterPro" id="IPR022644">
    <property type="entry name" value="De-COase2_N"/>
</dbReference>
<dbReference type="EMBL" id="DVJJ01000092">
    <property type="protein sequence ID" value="HIS64958.1"/>
    <property type="molecule type" value="Genomic_DNA"/>
</dbReference>
<dbReference type="AlphaFoldDB" id="A0A9D1JTQ5"/>
<accession>A0A9D1JTQ5</accession>
<reference evidence="4" key="1">
    <citation type="submission" date="2020-10" db="EMBL/GenBank/DDBJ databases">
        <authorList>
            <person name="Gilroy R."/>
        </authorList>
    </citation>
    <scope>NUCLEOTIDE SEQUENCE</scope>
    <source>
        <strain evidence="4">ChiBcec16-1751</strain>
    </source>
</reference>
<dbReference type="SUPFAM" id="SSF51419">
    <property type="entry name" value="PLP-binding barrel"/>
    <property type="match status" value="1"/>
</dbReference>
<evidence type="ECO:0000313" key="5">
    <source>
        <dbReference type="Proteomes" id="UP000886741"/>
    </source>
</evidence>
<organism evidence="4 5">
    <name type="scientific">Candidatus Avoscillospira avistercoris</name>
    <dbReference type="NCBI Taxonomy" id="2840707"/>
    <lineage>
        <taxon>Bacteria</taxon>
        <taxon>Bacillati</taxon>
        <taxon>Bacillota</taxon>
        <taxon>Clostridia</taxon>
        <taxon>Eubacteriales</taxon>
        <taxon>Oscillospiraceae</taxon>
        <taxon>Oscillospiraceae incertae sedis</taxon>
        <taxon>Candidatus Avoscillospira</taxon>
    </lineage>
</organism>
<proteinExistence type="predicted"/>
<dbReference type="Gene3D" id="2.40.37.10">
    <property type="entry name" value="Lyase, Ornithine Decarboxylase, Chain A, domain 1"/>
    <property type="match status" value="1"/>
</dbReference>
<name>A0A9D1JTQ5_9FIRM</name>
<protein>
    <recommendedName>
        <fullName evidence="3">Orn/DAP/Arg decarboxylase 2 N-terminal domain-containing protein</fullName>
    </recommendedName>
</protein>
<dbReference type="PANTHER" id="PTHR43727:SF2">
    <property type="entry name" value="GROUP IV DECARBOXYLASE"/>
    <property type="match status" value="1"/>
</dbReference>
<dbReference type="PANTHER" id="PTHR43727">
    <property type="entry name" value="DIAMINOPIMELATE DECARBOXYLASE"/>
    <property type="match status" value="1"/>
</dbReference>
<dbReference type="Pfam" id="PF02784">
    <property type="entry name" value="Orn_Arg_deC_N"/>
    <property type="match status" value="1"/>
</dbReference>
<evidence type="ECO:0000313" key="4">
    <source>
        <dbReference type="EMBL" id="HIS64958.1"/>
    </source>
</evidence>
<dbReference type="Proteomes" id="UP000886741">
    <property type="component" value="Unassembled WGS sequence"/>
</dbReference>
<gene>
    <name evidence="4" type="ORF">IAA83_06270</name>
</gene>
<comment type="caution">
    <text evidence="4">The sequence shown here is derived from an EMBL/GenBank/DDBJ whole genome shotgun (WGS) entry which is preliminary data.</text>
</comment>
<dbReference type="Gene3D" id="3.20.20.10">
    <property type="entry name" value="Alanine racemase"/>
    <property type="match status" value="1"/>
</dbReference>
<dbReference type="GO" id="GO:0009089">
    <property type="term" value="P:lysine biosynthetic process via diaminopimelate"/>
    <property type="evidence" value="ECO:0007669"/>
    <property type="project" value="TreeGrafter"/>
</dbReference>
<sequence>MAMEHSALDEVFLPRKKLKQLIAGLPTPFFLYDEAGIRESIRDFLQAFSWCPGHRQIFPLRQLPLDGMARILLEEGCGVSCCTDRELRQAADWGFSRESLVYEPMYPSVDGLALASSLGATVSVDNNISAAVCLEQPIATASLVFNPGGKVTLDGTVLCRAERSKRGMGLREILEYAPYLHRTGIQRLGLEVHLTQQVLDPDYYGMVLSLLQPVIEELERLHTPIAFCNLGGGPGLSFFPSTPHADDAEWGRRTERCASQLPYQIPIWTAADRLFTGPHCLYFSRVLCVKRAHRQFMVLDSDAAQFPRLHPKGRYHLSLLTNTERGNRQFYDVVGCHPDETGRFAEHILLPEPSEDEICIVHEAGVAPPGPGCGYYLYRQDGTLEPMSGLLETFVPVP</sequence>
<dbReference type="InterPro" id="IPR029066">
    <property type="entry name" value="PLP-binding_barrel"/>
</dbReference>
<evidence type="ECO:0000259" key="3">
    <source>
        <dbReference type="Pfam" id="PF02784"/>
    </source>
</evidence>
<dbReference type="SUPFAM" id="SSF50621">
    <property type="entry name" value="Alanine racemase C-terminal domain-like"/>
    <property type="match status" value="1"/>
</dbReference>
<dbReference type="InterPro" id="IPR009006">
    <property type="entry name" value="Ala_racemase/Decarboxylase_C"/>
</dbReference>
<evidence type="ECO:0000256" key="1">
    <source>
        <dbReference type="ARBA" id="ARBA00001933"/>
    </source>
</evidence>
<keyword evidence="2" id="KW-0663">Pyridoxal phosphate</keyword>
<comment type="cofactor">
    <cofactor evidence="1">
        <name>pyridoxal 5'-phosphate</name>
        <dbReference type="ChEBI" id="CHEBI:597326"/>
    </cofactor>
</comment>